<feature type="non-terminal residue" evidence="1">
    <location>
        <position position="1"/>
    </location>
</feature>
<accession>X1Q813</accession>
<reference evidence="1" key="1">
    <citation type="journal article" date="2014" name="Front. Microbiol.">
        <title>High frequency of phylogenetically diverse reductive dehalogenase-homologous genes in deep subseafloor sedimentary metagenomes.</title>
        <authorList>
            <person name="Kawai M."/>
            <person name="Futagami T."/>
            <person name="Toyoda A."/>
            <person name="Takaki Y."/>
            <person name="Nishi S."/>
            <person name="Hori S."/>
            <person name="Arai W."/>
            <person name="Tsubouchi T."/>
            <person name="Morono Y."/>
            <person name="Uchiyama I."/>
            <person name="Ito T."/>
            <person name="Fujiyama A."/>
            <person name="Inagaki F."/>
            <person name="Takami H."/>
        </authorList>
    </citation>
    <scope>NUCLEOTIDE SEQUENCE</scope>
    <source>
        <strain evidence="1">Expedition CK06-06</strain>
    </source>
</reference>
<comment type="caution">
    <text evidence="1">The sequence shown here is derived from an EMBL/GenBank/DDBJ whole genome shotgun (WGS) entry which is preliminary data.</text>
</comment>
<protein>
    <submittedName>
        <fullName evidence="1">Uncharacterized protein</fullName>
    </submittedName>
</protein>
<organism evidence="1">
    <name type="scientific">marine sediment metagenome</name>
    <dbReference type="NCBI Taxonomy" id="412755"/>
    <lineage>
        <taxon>unclassified sequences</taxon>
        <taxon>metagenomes</taxon>
        <taxon>ecological metagenomes</taxon>
    </lineage>
</organism>
<sequence length="63" mass="7220">LKNLATHEDNTPLGVSTQEKLLMDQGKIYIIDEFDNKKRAKVGLPSLPEMAEEAKRLLKQRQK</sequence>
<proteinExistence type="predicted"/>
<name>X1Q813_9ZZZZ</name>
<dbReference type="AlphaFoldDB" id="X1Q813"/>
<dbReference type="EMBL" id="BARV01038324">
    <property type="protein sequence ID" value="GAI47195.1"/>
    <property type="molecule type" value="Genomic_DNA"/>
</dbReference>
<gene>
    <name evidence="1" type="ORF">S06H3_59075</name>
</gene>
<evidence type="ECO:0000313" key="1">
    <source>
        <dbReference type="EMBL" id="GAI47195.1"/>
    </source>
</evidence>